<comment type="caution">
    <text evidence="2">The sequence shown here is derived from an EMBL/GenBank/DDBJ whole genome shotgun (WGS) entry which is preliminary data.</text>
</comment>
<proteinExistence type="predicted"/>
<sequence>MMALFSDQMPSKELIDINDDDDEISTRRRRRLPKHYECYVLESPGSNQKNHQVNINKRKVSGTSKRKKTMRNEFQNNESKIRELDMVYGRHKTVKDCMTISLTSNSMSHAGITNKVQNSRKISEQTESQSTNKRNIASEMSKKESSLERNIHTEGKLATNKIGRKSKEKVLVKDDNTLTKPVHVDENRELSSPCRSSFDLAALLKGKLNLFIII</sequence>
<protein>
    <submittedName>
        <fullName evidence="2">Uncharacterized protein</fullName>
    </submittedName>
</protein>
<feature type="region of interest" description="Disordered" evidence="1">
    <location>
        <begin position="111"/>
        <end position="152"/>
    </location>
</feature>
<feature type="compositionally biased region" description="Basic and acidic residues" evidence="1">
    <location>
        <begin position="140"/>
        <end position="152"/>
    </location>
</feature>
<evidence type="ECO:0000313" key="2">
    <source>
        <dbReference type="EMBL" id="KAK2161768.1"/>
    </source>
</evidence>
<reference evidence="2" key="1">
    <citation type="journal article" date="2023" name="Mol. Biol. Evol.">
        <title>Third-Generation Sequencing Reveals the Adaptive Role of the Epigenome in Three Deep-Sea Polychaetes.</title>
        <authorList>
            <person name="Perez M."/>
            <person name="Aroh O."/>
            <person name="Sun Y."/>
            <person name="Lan Y."/>
            <person name="Juniper S.K."/>
            <person name="Young C.R."/>
            <person name="Angers B."/>
            <person name="Qian P.Y."/>
        </authorList>
    </citation>
    <scope>NUCLEOTIDE SEQUENCE</scope>
    <source>
        <strain evidence="2">P08H-3</strain>
    </source>
</reference>
<organism evidence="2 3">
    <name type="scientific">Paralvinella palmiformis</name>
    <dbReference type="NCBI Taxonomy" id="53620"/>
    <lineage>
        <taxon>Eukaryota</taxon>
        <taxon>Metazoa</taxon>
        <taxon>Spiralia</taxon>
        <taxon>Lophotrochozoa</taxon>
        <taxon>Annelida</taxon>
        <taxon>Polychaeta</taxon>
        <taxon>Sedentaria</taxon>
        <taxon>Canalipalpata</taxon>
        <taxon>Terebellida</taxon>
        <taxon>Terebelliformia</taxon>
        <taxon>Alvinellidae</taxon>
        <taxon>Paralvinella</taxon>
    </lineage>
</organism>
<dbReference type="EMBL" id="JAODUP010000110">
    <property type="protein sequence ID" value="KAK2161768.1"/>
    <property type="molecule type" value="Genomic_DNA"/>
</dbReference>
<dbReference type="AlphaFoldDB" id="A0AAD9NAT0"/>
<name>A0AAD9NAT0_9ANNE</name>
<evidence type="ECO:0000256" key="1">
    <source>
        <dbReference type="SAM" id="MobiDB-lite"/>
    </source>
</evidence>
<dbReference type="Proteomes" id="UP001208570">
    <property type="component" value="Unassembled WGS sequence"/>
</dbReference>
<accession>A0AAD9NAT0</accession>
<feature type="compositionally biased region" description="Polar residues" evidence="1">
    <location>
        <begin position="114"/>
        <end position="135"/>
    </location>
</feature>
<keyword evidence="3" id="KW-1185">Reference proteome</keyword>
<gene>
    <name evidence="2" type="ORF">LSH36_110g05086</name>
</gene>
<evidence type="ECO:0000313" key="3">
    <source>
        <dbReference type="Proteomes" id="UP001208570"/>
    </source>
</evidence>